<dbReference type="Gene3D" id="2.60.40.1120">
    <property type="entry name" value="Carboxypeptidase-like, regulatory domain"/>
    <property type="match status" value="1"/>
</dbReference>
<evidence type="ECO:0000313" key="10">
    <source>
        <dbReference type="EMBL" id="AKP54174.1"/>
    </source>
</evidence>
<dbReference type="InterPro" id="IPR023996">
    <property type="entry name" value="TonB-dep_OMP_SusC/RagA"/>
</dbReference>
<dbReference type="PATRIC" id="fig|320787.5.peg.5308"/>
<dbReference type="InterPro" id="IPR008969">
    <property type="entry name" value="CarboxyPept-like_regulatory"/>
</dbReference>
<dbReference type="NCBIfam" id="TIGR04056">
    <property type="entry name" value="OMP_RagA_SusC"/>
    <property type="match status" value="1"/>
</dbReference>
<keyword evidence="3 7" id="KW-1134">Transmembrane beta strand</keyword>
<comment type="similarity">
    <text evidence="7">Belongs to the TonB-dependent receptor family.</text>
</comment>
<dbReference type="NCBIfam" id="TIGR04057">
    <property type="entry name" value="SusC_RagA_signa"/>
    <property type="match status" value="1"/>
</dbReference>
<keyword evidence="8" id="KW-0732">Signal</keyword>
<evidence type="ECO:0000256" key="2">
    <source>
        <dbReference type="ARBA" id="ARBA00022448"/>
    </source>
</evidence>
<feature type="signal peptide" evidence="8">
    <location>
        <begin position="1"/>
        <end position="18"/>
    </location>
</feature>
<organism evidence="10 11">
    <name type="scientific">Cyclobacterium amurskyense</name>
    <dbReference type="NCBI Taxonomy" id="320787"/>
    <lineage>
        <taxon>Bacteria</taxon>
        <taxon>Pseudomonadati</taxon>
        <taxon>Bacteroidota</taxon>
        <taxon>Cytophagia</taxon>
        <taxon>Cytophagales</taxon>
        <taxon>Cyclobacteriaceae</taxon>
        <taxon>Cyclobacterium</taxon>
    </lineage>
</organism>
<dbReference type="PROSITE" id="PS52016">
    <property type="entry name" value="TONB_DEPENDENT_REC_3"/>
    <property type="match status" value="1"/>
</dbReference>
<dbReference type="STRING" id="320787.CA2015_4852"/>
<dbReference type="KEGG" id="camu:CA2015_4852"/>
<evidence type="ECO:0000256" key="8">
    <source>
        <dbReference type="SAM" id="SignalP"/>
    </source>
</evidence>
<dbReference type="InterPro" id="IPR023997">
    <property type="entry name" value="TonB-dep_OMP_SusC/RagA_CS"/>
</dbReference>
<dbReference type="InterPro" id="IPR037066">
    <property type="entry name" value="Plug_dom_sf"/>
</dbReference>
<evidence type="ECO:0000256" key="4">
    <source>
        <dbReference type="ARBA" id="ARBA00022692"/>
    </source>
</evidence>
<accession>A0A0H4PJ72</accession>
<feature type="domain" description="TonB-dependent receptor plug" evidence="9">
    <location>
        <begin position="252"/>
        <end position="372"/>
    </location>
</feature>
<name>A0A0H4PJ72_9BACT</name>
<comment type="subcellular location">
    <subcellularLocation>
        <location evidence="1 7">Cell outer membrane</location>
        <topology evidence="1 7">Multi-pass membrane protein</topology>
    </subcellularLocation>
</comment>
<evidence type="ECO:0000259" key="9">
    <source>
        <dbReference type="Pfam" id="PF07715"/>
    </source>
</evidence>
<evidence type="ECO:0000256" key="6">
    <source>
        <dbReference type="ARBA" id="ARBA00023237"/>
    </source>
</evidence>
<keyword evidence="6 7" id="KW-0998">Cell outer membrane</keyword>
<dbReference type="EMBL" id="CP012040">
    <property type="protein sequence ID" value="AKP54174.1"/>
    <property type="molecule type" value="Genomic_DNA"/>
</dbReference>
<reference evidence="10 11" key="1">
    <citation type="submission" date="2015-07" db="EMBL/GenBank/DDBJ databases">
        <authorList>
            <person name="Kim K.M."/>
        </authorList>
    </citation>
    <scope>NUCLEOTIDE SEQUENCE [LARGE SCALE GENOMIC DNA]</scope>
    <source>
        <strain evidence="10 11">KCTC 12363</strain>
    </source>
</reference>
<evidence type="ECO:0000256" key="7">
    <source>
        <dbReference type="PROSITE-ProRule" id="PRU01360"/>
    </source>
</evidence>
<dbReference type="InterPro" id="IPR039426">
    <property type="entry name" value="TonB-dep_rcpt-like"/>
</dbReference>
<dbReference type="Pfam" id="PF13715">
    <property type="entry name" value="CarbopepD_reg_2"/>
    <property type="match status" value="1"/>
</dbReference>
<evidence type="ECO:0000256" key="1">
    <source>
        <dbReference type="ARBA" id="ARBA00004571"/>
    </source>
</evidence>
<keyword evidence="11" id="KW-1185">Reference proteome</keyword>
<dbReference type="RefSeq" id="WP_048644186.1">
    <property type="nucleotide sequence ID" value="NZ_CP012040.1"/>
</dbReference>
<evidence type="ECO:0000313" key="11">
    <source>
        <dbReference type="Proteomes" id="UP000036520"/>
    </source>
</evidence>
<dbReference type="Pfam" id="PF07715">
    <property type="entry name" value="Plug"/>
    <property type="match status" value="1"/>
</dbReference>
<evidence type="ECO:0000256" key="5">
    <source>
        <dbReference type="ARBA" id="ARBA00023136"/>
    </source>
</evidence>
<dbReference type="OrthoDB" id="9768177at2"/>
<keyword evidence="5 7" id="KW-0472">Membrane</keyword>
<protein>
    <submittedName>
        <fullName evidence="10">TonB-dependent receptor plug</fullName>
    </submittedName>
</protein>
<keyword evidence="4 7" id="KW-0812">Transmembrane</keyword>
<keyword evidence="10" id="KW-0675">Receptor</keyword>
<sequence>MKKILPFSLMVWTLCVFLHTGPLTQAEAIGLKPKQLTHLPMANHQYDIALADALDKLKAYYKADILFADGMIQNLRVDSALIDWEKGLEKNLLKLLSPYQLSFIKQKGGSYVIVPKNKQSGNNMAELARLVAENSEHIQIRNFDDYDVQQSLNQALAIQKVKGTVVSEIDGLGLPGVTVLLKGTSTGTITDQDGKYNLEFDRENAVLVFSFIGFETQEIAVGNREIIDVTLLEDMKSLQEAVVTALGVKREKQSLGYSVGNVDGRDLTETPQNNVLNAMAGKVAGVQISQMDGAAGSSVNIIIRGANSLNNDNQPLFVIDGVPVANKLNNEFGGADMGNPISDINPNDIENVSILKGPSAAALYGSRAGNGVVLITTKSGSGRKGIGVAVNSSVVMDFPFRYLPIQNEFASGKSGAHVFEESENESWGPELDVGEEWVQWNSDGEPAPLVSYPDRFKDFFQTGYTNTNNIAVNGDYDEGSFRLSVGNMANKGIIPNTDFSRLTIGLNTNYNITNKLRATATFNITESGSDNRPIIDGGRTSPVRSLFETGPQVNILDLEQYWVPGSEGILQRKYKQKQNNPYFVVNENPTGFKRNRTVSKLQLDYDVTNNLSMMLRYARDSYDEQQEAIIAYNNYDQINGGYHIRNNFSKENNLDFMLNYQKVFNNNWNITALAGANRMEQKYSHVDNNAGQLVIPMLYTIANGAPGTVAYDSQQFWKVIYGIYGSVSTGYQNKLYLDITARNDWSSTLPVENRSYFYPSVSLSAIVSEMVDMPSFIDLFKFRAGIAQVGNDVAPYSLIPTFGTALDWGTAKSMYMGGLLRNASLKPEISTSSEAGVDISLFNNRIGIDATYYVRGNKNQVLPIDLPIESGASSKLINAGLVESRGFELGLSTTPVISGDFRWDMNINLSRNRTSIKELADGITYYNFTSYSGAELRTYVGGDIGDIYMRPVLTVKDPESAYFGYPVLTGSGLYQEDQDVNNLKKIGNFNHDLMLSFQPTFRYKKFSLYANIDWRQGGQFYSNTMMFLGNNGMLAETLSGVPYDAGRPIEDQVKENPEAYFGKWIGGRNAAYGGLPWSGDEANFREQDASFNVGVRESRDAEGNIVYIENLGGETTQWLNPFQAYRYAHRPFPDRNLYSATYVKLREVAVTYQLPSRWLDKISLRNASLSVVGNNLFVWTEAGNGVDPERAFRQTGNGWIQGVEYYNVMPWTGSLGLKLNAEF</sequence>
<dbReference type="InterPro" id="IPR036942">
    <property type="entry name" value="Beta-barrel_TonB_sf"/>
</dbReference>
<dbReference type="InterPro" id="IPR012910">
    <property type="entry name" value="Plug_dom"/>
</dbReference>
<dbReference type="Gene3D" id="2.170.130.10">
    <property type="entry name" value="TonB-dependent receptor, plug domain"/>
    <property type="match status" value="1"/>
</dbReference>
<dbReference type="SUPFAM" id="SSF56935">
    <property type="entry name" value="Porins"/>
    <property type="match status" value="1"/>
</dbReference>
<evidence type="ECO:0000256" key="3">
    <source>
        <dbReference type="ARBA" id="ARBA00022452"/>
    </source>
</evidence>
<dbReference type="GO" id="GO:0009279">
    <property type="term" value="C:cell outer membrane"/>
    <property type="evidence" value="ECO:0007669"/>
    <property type="project" value="UniProtKB-SubCell"/>
</dbReference>
<dbReference type="SUPFAM" id="SSF49464">
    <property type="entry name" value="Carboxypeptidase regulatory domain-like"/>
    <property type="match status" value="1"/>
</dbReference>
<gene>
    <name evidence="10" type="ORF">CA2015_4852</name>
</gene>
<feature type="chain" id="PRO_5005208174" evidence="8">
    <location>
        <begin position="19"/>
        <end position="1223"/>
    </location>
</feature>
<dbReference type="Gene3D" id="2.40.170.20">
    <property type="entry name" value="TonB-dependent receptor, beta-barrel domain"/>
    <property type="match status" value="1"/>
</dbReference>
<dbReference type="Proteomes" id="UP000036520">
    <property type="component" value="Chromosome"/>
</dbReference>
<proteinExistence type="inferred from homology"/>
<dbReference type="AlphaFoldDB" id="A0A0H4PJ72"/>
<keyword evidence="2 7" id="KW-0813">Transport</keyword>